<dbReference type="EMBL" id="JACHKF010000001">
    <property type="protein sequence ID" value="MBB6568944.1"/>
    <property type="molecule type" value="Genomic_DNA"/>
</dbReference>
<protein>
    <submittedName>
        <fullName evidence="1">Uncharacterized protein</fullName>
    </submittedName>
</protein>
<accession>A0A841SGL1</accession>
<gene>
    <name evidence="1" type="ORF">HNR71_004581</name>
</gene>
<proteinExistence type="predicted"/>
<evidence type="ECO:0000313" key="1">
    <source>
        <dbReference type="EMBL" id="MBB6568944.1"/>
    </source>
</evidence>
<comment type="caution">
    <text evidence="1">The sequence shown here is derived from an EMBL/GenBank/DDBJ whole genome shotgun (WGS) entry which is preliminary data.</text>
</comment>
<dbReference type="AlphaFoldDB" id="A0A841SGL1"/>
<organism evidence="1 2">
    <name type="scientific">Kribbella sandramycini</name>
    <dbReference type="NCBI Taxonomy" id="60450"/>
    <lineage>
        <taxon>Bacteria</taxon>
        <taxon>Bacillati</taxon>
        <taxon>Actinomycetota</taxon>
        <taxon>Actinomycetes</taxon>
        <taxon>Propionibacteriales</taxon>
        <taxon>Kribbellaceae</taxon>
        <taxon>Kribbella</taxon>
    </lineage>
</organism>
<evidence type="ECO:0000313" key="2">
    <source>
        <dbReference type="Proteomes" id="UP000553957"/>
    </source>
</evidence>
<name>A0A841SGL1_9ACTN</name>
<dbReference type="Proteomes" id="UP000553957">
    <property type="component" value="Unassembled WGS sequence"/>
</dbReference>
<reference evidence="1 2" key="1">
    <citation type="submission" date="2020-08" db="EMBL/GenBank/DDBJ databases">
        <title>Sequencing the genomes of 1000 actinobacteria strains.</title>
        <authorList>
            <person name="Klenk H.-P."/>
        </authorList>
    </citation>
    <scope>NUCLEOTIDE SEQUENCE [LARGE SCALE GENOMIC DNA]</scope>
    <source>
        <strain evidence="1 2">DSM 15626</strain>
    </source>
</reference>
<sequence>MVETTVEGFSYNLVVKTREAASNPALRSIHFPVTTQGLSLRAGRDGGPAFCRQTVMRIFASSVGSRTCRLEPLRRLLLGCPAHPSDGTPGTSGRGLARLYGDGLAVADRRGISSAQGFRRGLQEGASLRFGVD</sequence>